<evidence type="ECO:0000313" key="2">
    <source>
        <dbReference type="EMBL" id="AUJ79451.1"/>
    </source>
</evidence>
<keyword evidence="3" id="KW-1185">Reference proteome</keyword>
<dbReference type="RefSeq" id="WP_101605624.1">
    <property type="nucleotide sequence ID" value="NZ_CP025002.1"/>
</dbReference>
<keyword evidence="1" id="KW-0472">Membrane</keyword>
<dbReference type="EMBL" id="CP025002">
    <property type="protein sequence ID" value="AUJ79451.1"/>
    <property type="molecule type" value="Genomic_DNA"/>
</dbReference>
<keyword evidence="1" id="KW-1133">Transmembrane helix</keyword>
<feature type="transmembrane region" description="Helical" evidence="1">
    <location>
        <begin position="72"/>
        <end position="91"/>
    </location>
</feature>
<evidence type="ECO:0000313" key="3">
    <source>
        <dbReference type="Proteomes" id="UP000234366"/>
    </source>
</evidence>
<dbReference type="AlphaFoldDB" id="A0AAI8N280"/>
<reference evidence="2 3" key="1">
    <citation type="submission" date="2017-11" db="EMBL/GenBank/DDBJ databases">
        <title>Genome sequence and genome mining of multiple bioactive secondary metabolites from a deep sea-derived Bacillus siamensis SCSIO 05746.</title>
        <authorList>
            <person name="Pan H.-Q."/>
            <person name="Ju J.-H."/>
        </authorList>
    </citation>
    <scope>NUCLEOTIDE SEQUENCE [LARGE SCALE GENOMIC DNA]</scope>
    <source>
        <strain evidence="2 3">SCSIO 05746</strain>
        <plasmid evidence="3">pscsio05746</plasmid>
    </source>
</reference>
<keyword evidence="2" id="KW-0614">Plasmid</keyword>
<protein>
    <submittedName>
        <fullName evidence="2">Uncharacterized protein</fullName>
    </submittedName>
</protein>
<organism evidence="2 3">
    <name type="scientific">Bacillus siamensis</name>
    <dbReference type="NCBI Taxonomy" id="659243"/>
    <lineage>
        <taxon>Bacteria</taxon>
        <taxon>Bacillati</taxon>
        <taxon>Bacillota</taxon>
        <taxon>Bacilli</taxon>
        <taxon>Bacillales</taxon>
        <taxon>Bacillaceae</taxon>
        <taxon>Bacillus</taxon>
        <taxon>Bacillus amyloliquefaciens group</taxon>
    </lineage>
</organism>
<dbReference type="KEGG" id="bsia:CWD84_21975"/>
<gene>
    <name evidence="2" type="ORF">CWD84_21975</name>
</gene>
<name>A0AAI8N280_9BACI</name>
<dbReference type="Proteomes" id="UP000234366">
    <property type="component" value="Plasmid pSCSIO05746"/>
</dbReference>
<evidence type="ECO:0000256" key="1">
    <source>
        <dbReference type="SAM" id="Phobius"/>
    </source>
</evidence>
<sequence>MMENESSATQPETSTYEDVKQALTDFFGGYHKDESEHSSGIVQALNDFYHSYVVDTAQGAFQVFRSFTYGELLISFLLFCCLLLFIFKWIWEVLR</sequence>
<accession>A0AAI8N280</accession>
<geneLocation type="plasmid" evidence="3">
    <name>pscsio05746</name>
</geneLocation>
<proteinExistence type="predicted"/>
<keyword evidence="1" id="KW-0812">Transmembrane</keyword>